<evidence type="ECO:0000313" key="3">
    <source>
        <dbReference type="EMBL" id="QGZ33951.1"/>
    </source>
</evidence>
<organism evidence="3 4">
    <name type="scientific">Stappia indica</name>
    <dbReference type="NCBI Taxonomy" id="538381"/>
    <lineage>
        <taxon>Bacteria</taxon>
        <taxon>Pseudomonadati</taxon>
        <taxon>Pseudomonadota</taxon>
        <taxon>Alphaproteobacteria</taxon>
        <taxon>Hyphomicrobiales</taxon>
        <taxon>Stappiaceae</taxon>
        <taxon>Stappia</taxon>
    </lineage>
</organism>
<evidence type="ECO:0000256" key="1">
    <source>
        <dbReference type="SAM" id="MobiDB-lite"/>
    </source>
</evidence>
<dbReference type="RefSeq" id="WP_158192941.1">
    <property type="nucleotide sequence ID" value="NZ_CP046908.1"/>
</dbReference>
<reference evidence="3 4" key="1">
    <citation type="submission" date="2019-12" db="EMBL/GenBank/DDBJ databases">
        <title>The genome of Stappia indica PHM037.</title>
        <authorList>
            <person name="Kacar D."/>
            <person name="Galan B."/>
            <person name="Canedo L."/>
            <person name="Rodriguez P."/>
            <person name="de la Calle F."/>
            <person name="Garcia J.L."/>
        </authorList>
    </citation>
    <scope>NUCLEOTIDE SEQUENCE [LARGE SCALE GENOMIC DNA]</scope>
    <source>
        <strain evidence="3 4">PHM037</strain>
    </source>
</reference>
<feature type="chain" id="PRO_5032717551" evidence="2">
    <location>
        <begin position="21"/>
        <end position="89"/>
    </location>
</feature>
<protein>
    <submittedName>
        <fullName evidence="3">Uncharacterized protein</fullName>
    </submittedName>
</protein>
<keyword evidence="2" id="KW-0732">Signal</keyword>
<gene>
    <name evidence="3" type="ORF">GH266_05145</name>
</gene>
<feature type="region of interest" description="Disordered" evidence="1">
    <location>
        <begin position="66"/>
        <end position="89"/>
    </location>
</feature>
<accession>A0A857C4X6</accession>
<name>A0A857C4X6_9HYPH</name>
<dbReference type="Proteomes" id="UP000435648">
    <property type="component" value="Chromosome"/>
</dbReference>
<evidence type="ECO:0000256" key="2">
    <source>
        <dbReference type="SAM" id="SignalP"/>
    </source>
</evidence>
<evidence type="ECO:0000313" key="4">
    <source>
        <dbReference type="Proteomes" id="UP000435648"/>
    </source>
</evidence>
<proteinExistence type="predicted"/>
<dbReference type="EMBL" id="CP046908">
    <property type="protein sequence ID" value="QGZ33951.1"/>
    <property type="molecule type" value="Genomic_DNA"/>
</dbReference>
<dbReference type="AlphaFoldDB" id="A0A857C4X6"/>
<dbReference type="KEGG" id="siw:GH266_05145"/>
<sequence>MKTTAAIAAVLVFATLQHAAADEPQLGQRIAVDGAIATVAAVSSAGRLGIVTDDCRYIVTGAPVPGETWTGDLEDETPLLDDCRPAAAE</sequence>
<feature type="signal peptide" evidence="2">
    <location>
        <begin position="1"/>
        <end position="20"/>
    </location>
</feature>